<evidence type="ECO:0000259" key="2">
    <source>
        <dbReference type="Pfam" id="PF02350"/>
    </source>
</evidence>
<dbReference type="Pfam" id="PF02350">
    <property type="entry name" value="Epimerase_2"/>
    <property type="match status" value="1"/>
</dbReference>
<dbReference type="EC" id="5.1.3.14" evidence="3"/>
<dbReference type="Proteomes" id="UP000007076">
    <property type="component" value="Chromosome"/>
</dbReference>
<reference evidence="3 4" key="1">
    <citation type="journal article" date="2010" name="DNA Res.">
        <title>Genome sequence of Kitasatospora setae NBRC 14216T: an evolutionary snapshot of the family Streptomycetaceae.</title>
        <authorList>
            <person name="Ichikawa N."/>
            <person name="Oguchi A."/>
            <person name="Ikeda H."/>
            <person name="Ishikawa J."/>
            <person name="Kitani S."/>
            <person name="Watanabe Y."/>
            <person name="Nakamura S."/>
            <person name="Katano Y."/>
            <person name="Kishi E."/>
            <person name="Sasagawa M."/>
            <person name="Ankai A."/>
            <person name="Fukui S."/>
            <person name="Hashimoto Y."/>
            <person name="Kamata S."/>
            <person name="Otoguro M."/>
            <person name="Tanikawa S."/>
            <person name="Nihira T."/>
            <person name="Horinouchi S."/>
            <person name="Ohnishi Y."/>
            <person name="Hayakawa M."/>
            <person name="Kuzuyama T."/>
            <person name="Arisawa A."/>
            <person name="Nomoto F."/>
            <person name="Miura H."/>
            <person name="Takahashi Y."/>
            <person name="Fujita N."/>
        </authorList>
    </citation>
    <scope>NUCLEOTIDE SEQUENCE [LARGE SCALE GENOMIC DNA]</scope>
    <source>
        <strain evidence="4">ATCC 33774 / DSM 43861 / JCM 3304 / KCC A-0304 / NBRC 14216 / KM-6054</strain>
    </source>
</reference>
<dbReference type="KEGG" id="ksk:KSE_06420"/>
<feature type="domain" description="UDP-N-acetylglucosamine 2-epimerase" evidence="2">
    <location>
        <begin position="38"/>
        <end position="366"/>
    </location>
</feature>
<dbReference type="STRING" id="452652.KSE_06420"/>
<dbReference type="SUPFAM" id="SSF53756">
    <property type="entry name" value="UDP-Glycosyltransferase/glycogen phosphorylase"/>
    <property type="match status" value="1"/>
</dbReference>
<evidence type="ECO:0000313" key="3">
    <source>
        <dbReference type="EMBL" id="BAJ26482.1"/>
    </source>
</evidence>
<evidence type="ECO:0000256" key="1">
    <source>
        <dbReference type="RuleBase" id="RU003513"/>
    </source>
</evidence>
<dbReference type="CDD" id="cd03786">
    <property type="entry name" value="GTB_UDP-GlcNAc_2-Epimerase"/>
    <property type="match status" value="1"/>
</dbReference>
<dbReference type="GO" id="GO:0008761">
    <property type="term" value="F:UDP-N-acetylglucosamine 2-epimerase activity"/>
    <property type="evidence" value="ECO:0007669"/>
    <property type="project" value="UniProtKB-EC"/>
</dbReference>
<keyword evidence="1 3" id="KW-0413">Isomerase</keyword>
<organism evidence="3 4">
    <name type="scientific">Kitasatospora setae (strain ATCC 33774 / DSM 43861 / JCM 3304 / KCC A-0304 / NBRC 14216 / KM-6054)</name>
    <name type="common">Streptomyces setae</name>
    <dbReference type="NCBI Taxonomy" id="452652"/>
    <lineage>
        <taxon>Bacteria</taxon>
        <taxon>Bacillati</taxon>
        <taxon>Actinomycetota</taxon>
        <taxon>Actinomycetes</taxon>
        <taxon>Kitasatosporales</taxon>
        <taxon>Streptomycetaceae</taxon>
        <taxon>Kitasatospora</taxon>
    </lineage>
</organism>
<gene>
    <name evidence="3" type="primary">mnaA2</name>
    <name evidence="3" type="ordered locus">KSE_06420</name>
</gene>
<proteinExistence type="inferred from homology"/>
<name>E4N5K1_KITSK</name>
<dbReference type="PANTHER" id="PTHR43174:SF1">
    <property type="entry name" value="UDP-N-ACETYLGLUCOSAMINE 2-EPIMERASE"/>
    <property type="match status" value="1"/>
</dbReference>
<dbReference type="HOGENOM" id="CLU_041674_0_1_11"/>
<dbReference type="eggNOG" id="COG0381">
    <property type="taxonomic scope" value="Bacteria"/>
</dbReference>
<dbReference type="Gene3D" id="3.40.50.2000">
    <property type="entry name" value="Glycogen Phosphorylase B"/>
    <property type="match status" value="2"/>
</dbReference>
<sequence length="384" mass="39960">MAPPPPAPPARDIAVVLGTRPEIIKLAPLIRLLGDRGRIVHTGQHYDSALSGAFFANFGLREPELRLDGAAGAGGRGDQIGTLTRDLARAFTAEPPRAVVVQGDTNSTSAGAQAAHYCGIPVVHVEAGLRSGDRAMPEEINRLVVGVLADAHCAATAEAAANLRATGTDGDRIRITGNTVVEATLHSLPAPAERDRIVRELGAPADFVLATAHRPENTDRPDRLAALLGSLAELGELGHPVLLPLHPRTRGRVKEFGMEHLLAGLTVVDPVDHPTFLALADRAALLVSDSGGVQEEATVLKKPLLVVRTSTERPEAVAAGFSRLVEPGAELTAAARALLADDGLAGRLRDTPSPYGDGRASERIRAIAVALADGAPLPGDAPGH</sequence>
<dbReference type="EMBL" id="AP010968">
    <property type="protein sequence ID" value="BAJ26482.1"/>
    <property type="molecule type" value="Genomic_DNA"/>
</dbReference>
<comment type="similarity">
    <text evidence="1">Belongs to the UDP-N-acetylglucosamine 2-epimerase family.</text>
</comment>
<keyword evidence="4" id="KW-1185">Reference proteome</keyword>
<dbReference type="AlphaFoldDB" id="E4N5K1"/>
<dbReference type="RefSeq" id="WP_014133801.1">
    <property type="nucleotide sequence ID" value="NC_016109.1"/>
</dbReference>
<dbReference type="InterPro" id="IPR029767">
    <property type="entry name" value="WecB-like"/>
</dbReference>
<protein>
    <submittedName>
        <fullName evidence="3">Putative UDP-N-acetylglucosamine 2-epimerase</fullName>
        <ecNumber evidence="3">5.1.3.14</ecNumber>
    </submittedName>
</protein>
<dbReference type="InterPro" id="IPR003331">
    <property type="entry name" value="UDP_GlcNAc_Epimerase_2_dom"/>
</dbReference>
<evidence type="ECO:0000313" key="4">
    <source>
        <dbReference type="Proteomes" id="UP000007076"/>
    </source>
</evidence>
<accession>E4N5K1</accession>
<dbReference type="PATRIC" id="fig|452652.3.peg.632"/>
<dbReference type="PANTHER" id="PTHR43174">
    <property type="entry name" value="UDP-N-ACETYLGLUCOSAMINE 2-EPIMERASE"/>
    <property type="match status" value="1"/>
</dbReference>
<dbReference type="NCBIfam" id="TIGR00236">
    <property type="entry name" value="wecB"/>
    <property type="match status" value="1"/>
</dbReference>